<dbReference type="InterPro" id="IPR006674">
    <property type="entry name" value="HD_domain"/>
</dbReference>
<sequence>MQPNLTQILEVIKLGEKLKHEMRHSWLSNGRQESVAEHTWRVSLMAVLIEPYLTQKIHTSKLLKMIIIHDLVEAEAGDIPAFDTLDNQRLKEQKASNEMKAIERIRDMLGSELGTELYELWLEFEQKETYEAKVANALDKLEAQIQHNEADLSTWLEIEHEMSFLLDKHVQFDPIMQQLKSLIEQEAEAKLVDGGVDVDAIKNKLYNPSHSS</sequence>
<dbReference type="Pfam" id="PF13023">
    <property type="entry name" value="HD_3"/>
    <property type="match status" value="1"/>
</dbReference>
<proteinExistence type="predicted"/>
<keyword evidence="1" id="KW-0479">Metal-binding</keyword>
<dbReference type="Proteomes" id="UP000809829">
    <property type="component" value="Unassembled WGS sequence"/>
</dbReference>
<evidence type="ECO:0000313" key="4">
    <source>
        <dbReference type="EMBL" id="MBM7703487.1"/>
    </source>
</evidence>
<gene>
    <name evidence="4" type="ORF">JOC83_002336</name>
</gene>
<protein>
    <submittedName>
        <fullName evidence="4">Hydrolase of HD superfamily</fullName>
    </submittedName>
</protein>
<dbReference type="InterPro" id="IPR039356">
    <property type="entry name" value="YfbR/HDDC2"/>
</dbReference>
<dbReference type="EMBL" id="JAFBFC010000004">
    <property type="protein sequence ID" value="MBM7703487.1"/>
    <property type="molecule type" value="Genomic_DNA"/>
</dbReference>
<feature type="domain" description="HD" evidence="3">
    <location>
        <begin position="16"/>
        <end position="171"/>
    </location>
</feature>
<keyword evidence="5" id="KW-1185">Reference proteome</keyword>
<evidence type="ECO:0000313" key="5">
    <source>
        <dbReference type="Proteomes" id="UP000809829"/>
    </source>
</evidence>
<name>A0ABS2QVN7_9BACI</name>
<evidence type="ECO:0000256" key="1">
    <source>
        <dbReference type="ARBA" id="ARBA00022723"/>
    </source>
</evidence>
<organism evidence="4 5">
    <name type="scientific">Priestia iocasae</name>
    <dbReference type="NCBI Taxonomy" id="2291674"/>
    <lineage>
        <taxon>Bacteria</taxon>
        <taxon>Bacillati</taxon>
        <taxon>Bacillota</taxon>
        <taxon>Bacilli</taxon>
        <taxon>Bacillales</taxon>
        <taxon>Bacillaceae</taxon>
        <taxon>Priestia</taxon>
    </lineage>
</organism>
<evidence type="ECO:0000259" key="3">
    <source>
        <dbReference type="Pfam" id="PF13023"/>
    </source>
</evidence>
<reference evidence="4 5" key="1">
    <citation type="submission" date="2021-01" db="EMBL/GenBank/DDBJ databases">
        <title>Genomic Encyclopedia of Type Strains, Phase IV (KMG-IV): sequencing the most valuable type-strain genomes for metagenomic binning, comparative biology and taxonomic classification.</title>
        <authorList>
            <person name="Goeker M."/>
        </authorList>
    </citation>
    <scope>NUCLEOTIDE SEQUENCE [LARGE SCALE GENOMIC DNA]</scope>
    <source>
        <strain evidence="4 5">DSM 104297</strain>
    </source>
</reference>
<dbReference type="Gene3D" id="1.10.3210.10">
    <property type="entry name" value="Hypothetical protein af1432"/>
    <property type="match status" value="1"/>
</dbReference>
<evidence type="ECO:0000256" key="2">
    <source>
        <dbReference type="ARBA" id="ARBA00022801"/>
    </source>
</evidence>
<dbReference type="PANTHER" id="PTHR11845:SF13">
    <property type="entry name" value="5'-DEOXYNUCLEOTIDASE HDDC2"/>
    <property type="match status" value="1"/>
</dbReference>
<comment type="caution">
    <text evidence="4">The sequence shown here is derived from an EMBL/GenBank/DDBJ whole genome shotgun (WGS) entry which is preliminary data.</text>
</comment>
<dbReference type="PANTHER" id="PTHR11845">
    <property type="entry name" value="5'-DEOXYNUCLEOTIDASE HDDC2"/>
    <property type="match status" value="1"/>
</dbReference>
<keyword evidence="2 4" id="KW-0378">Hydrolase</keyword>
<accession>A0ABS2QVN7</accession>
<dbReference type="GO" id="GO:0016787">
    <property type="term" value="F:hydrolase activity"/>
    <property type="evidence" value="ECO:0007669"/>
    <property type="project" value="UniProtKB-KW"/>
</dbReference>
<dbReference type="SUPFAM" id="SSF109604">
    <property type="entry name" value="HD-domain/PDEase-like"/>
    <property type="match status" value="1"/>
</dbReference>
<dbReference type="RefSeq" id="WP_205187386.1">
    <property type="nucleotide sequence ID" value="NZ_JAFBFC010000004.1"/>
</dbReference>